<dbReference type="OrthoDB" id="5327821at2759"/>
<dbReference type="EMBL" id="NHTK01006117">
    <property type="protein sequence ID" value="PPQ63597.1"/>
    <property type="molecule type" value="Genomic_DNA"/>
</dbReference>
<dbReference type="PANTHER" id="PTHR28090:SF1">
    <property type="entry name" value="PROTEIN ROT1"/>
    <property type="match status" value="1"/>
</dbReference>
<dbReference type="Pfam" id="PF10681">
    <property type="entry name" value="Rot1"/>
    <property type="match status" value="1"/>
</dbReference>
<protein>
    <recommendedName>
        <fullName evidence="4">Protein ROT1</fullName>
    </recommendedName>
    <alternativeName>
        <fullName evidence="3">Protein rot1</fullName>
    </alternativeName>
</protein>
<evidence type="ECO:0000256" key="2">
    <source>
        <dbReference type="ARBA" id="ARBA00007149"/>
    </source>
</evidence>
<keyword evidence="5" id="KW-0812">Transmembrane</keyword>
<dbReference type="InterPro" id="IPR019623">
    <property type="entry name" value="Rot1"/>
</dbReference>
<comment type="subcellular location">
    <subcellularLocation>
        <location evidence="1">Endoplasmic reticulum membrane</location>
        <topology evidence="1">Single-pass type I membrane protein</topology>
    </subcellularLocation>
</comment>
<dbReference type="AlphaFoldDB" id="A0A409VEJ0"/>
<evidence type="ECO:0000256" key="8">
    <source>
        <dbReference type="ARBA" id="ARBA00022989"/>
    </source>
</evidence>
<comment type="similarity">
    <text evidence="2">Belongs to the ROT1 family.</text>
</comment>
<evidence type="ECO:0000256" key="10">
    <source>
        <dbReference type="SAM" id="SignalP"/>
    </source>
</evidence>
<evidence type="ECO:0000256" key="9">
    <source>
        <dbReference type="ARBA" id="ARBA00023136"/>
    </source>
</evidence>
<organism evidence="11 12">
    <name type="scientific">Panaeolus cyanescens</name>
    <dbReference type="NCBI Taxonomy" id="181874"/>
    <lineage>
        <taxon>Eukaryota</taxon>
        <taxon>Fungi</taxon>
        <taxon>Dikarya</taxon>
        <taxon>Basidiomycota</taxon>
        <taxon>Agaricomycotina</taxon>
        <taxon>Agaricomycetes</taxon>
        <taxon>Agaricomycetidae</taxon>
        <taxon>Agaricales</taxon>
        <taxon>Agaricineae</taxon>
        <taxon>Galeropsidaceae</taxon>
        <taxon>Panaeolus</taxon>
    </lineage>
</organism>
<reference evidence="11 12" key="1">
    <citation type="journal article" date="2018" name="Evol. Lett.">
        <title>Horizontal gene cluster transfer increased hallucinogenic mushroom diversity.</title>
        <authorList>
            <person name="Reynolds H.T."/>
            <person name="Vijayakumar V."/>
            <person name="Gluck-Thaler E."/>
            <person name="Korotkin H.B."/>
            <person name="Matheny P.B."/>
            <person name="Slot J.C."/>
        </authorList>
    </citation>
    <scope>NUCLEOTIDE SEQUENCE [LARGE SCALE GENOMIC DNA]</scope>
    <source>
        <strain evidence="11 12">2629</strain>
    </source>
</reference>
<evidence type="ECO:0000256" key="5">
    <source>
        <dbReference type="ARBA" id="ARBA00022692"/>
    </source>
</evidence>
<sequence length="237" mass="25709">MKVTSTLTILLASLVQTVLSQDDGGPIQYDAIHNATTIIGTWSSGSQSVVTGAGFADPVKVTFNYPRNTGVSYSFTDDMHYEIARYRFKSNGSEPTCITGIVSWVHGTYSLNANGSITMTPFPDGYQQIQDPCAAVSNFVEPYEFVEYYKGWRIFMDATAGPKLHLFQFDGSPVAPLFQVSTTPNMLPTQPLRNIPSDVGKVRRSTSSAPGVMDPQRITAALVFVSVVAMASSSLLL</sequence>
<keyword evidence="6 10" id="KW-0732">Signal</keyword>
<keyword evidence="9" id="KW-0472">Membrane</keyword>
<dbReference type="PANTHER" id="PTHR28090">
    <property type="entry name" value="PROTEIN ROT1"/>
    <property type="match status" value="1"/>
</dbReference>
<comment type="caution">
    <text evidence="11">The sequence shown here is derived from an EMBL/GenBank/DDBJ whole genome shotgun (WGS) entry which is preliminary data.</text>
</comment>
<dbReference type="GO" id="GO:0051082">
    <property type="term" value="F:unfolded protein binding"/>
    <property type="evidence" value="ECO:0007669"/>
    <property type="project" value="TreeGrafter"/>
</dbReference>
<evidence type="ECO:0000256" key="6">
    <source>
        <dbReference type="ARBA" id="ARBA00022729"/>
    </source>
</evidence>
<feature type="chain" id="PRO_5019166379" description="Protein ROT1" evidence="10">
    <location>
        <begin position="21"/>
        <end position="237"/>
    </location>
</feature>
<accession>A0A409VEJ0</accession>
<evidence type="ECO:0000256" key="7">
    <source>
        <dbReference type="ARBA" id="ARBA00022824"/>
    </source>
</evidence>
<dbReference type="GO" id="GO:0006458">
    <property type="term" value="P:'de novo' protein folding"/>
    <property type="evidence" value="ECO:0007669"/>
    <property type="project" value="InterPro"/>
</dbReference>
<feature type="signal peptide" evidence="10">
    <location>
        <begin position="1"/>
        <end position="20"/>
    </location>
</feature>
<dbReference type="GO" id="GO:0005789">
    <property type="term" value="C:endoplasmic reticulum membrane"/>
    <property type="evidence" value="ECO:0007669"/>
    <property type="project" value="UniProtKB-SubCell"/>
</dbReference>
<keyword evidence="12" id="KW-1185">Reference proteome</keyword>
<name>A0A409VEJ0_9AGAR</name>
<evidence type="ECO:0000313" key="11">
    <source>
        <dbReference type="EMBL" id="PPQ63597.1"/>
    </source>
</evidence>
<evidence type="ECO:0000313" key="12">
    <source>
        <dbReference type="Proteomes" id="UP000284842"/>
    </source>
</evidence>
<keyword evidence="7" id="KW-0256">Endoplasmic reticulum</keyword>
<proteinExistence type="inferred from homology"/>
<evidence type="ECO:0000256" key="4">
    <source>
        <dbReference type="ARBA" id="ARBA00017291"/>
    </source>
</evidence>
<keyword evidence="8" id="KW-1133">Transmembrane helix</keyword>
<dbReference type="InParanoid" id="A0A409VEJ0"/>
<evidence type="ECO:0000256" key="1">
    <source>
        <dbReference type="ARBA" id="ARBA00004115"/>
    </source>
</evidence>
<dbReference type="STRING" id="181874.A0A409VEJ0"/>
<gene>
    <name evidence="11" type="ORF">CVT24_004457</name>
</gene>
<dbReference type="Proteomes" id="UP000284842">
    <property type="component" value="Unassembled WGS sequence"/>
</dbReference>
<dbReference type="FunCoup" id="A0A409VEJ0">
    <property type="interactions" value="57"/>
</dbReference>
<evidence type="ECO:0000256" key="3">
    <source>
        <dbReference type="ARBA" id="ARBA00016195"/>
    </source>
</evidence>